<dbReference type="EMBL" id="NKYI01000029">
    <property type="protein sequence ID" value="PIK82201.1"/>
    <property type="molecule type" value="Genomic_DNA"/>
</dbReference>
<sequence length="61" mass="7229">MRSARKWWRSGGVLELFDAFRLRVLAILLFVKMQFWNFMKITGVIWSLSPVSQRKGVFHGE</sequence>
<organism evidence="1 2">
    <name type="scientific">Raoultella ornithinolytica</name>
    <name type="common">Klebsiella ornithinolytica</name>
    <dbReference type="NCBI Taxonomy" id="54291"/>
    <lineage>
        <taxon>Bacteria</taxon>
        <taxon>Pseudomonadati</taxon>
        <taxon>Pseudomonadota</taxon>
        <taxon>Gammaproteobacteria</taxon>
        <taxon>Enterobacterales</taxon>
        <taxon>Enterobacteriaceae</taxon>
        <taxon>Klebsiella/Raoultella group</taxon>
        <taxon>Raoultella</taxon>
    </lineage>
</organism>
<name>A0A855ETD2_RAOOR</name>
<comment type="caution">
    <text evidence="1">The sequence shown here is derived from an EMBL/GenBank/DDBJ whole genome shotgun (WGS) entry which is preliminary data.</text>
</comment>
<dbReference type="Proteomes" id="UP000229713">
    <property type="component" value="Unassembled WGS sequence"/>
</dbReference>
<evidence type="ECO:0000313" key="1">
    <source>
        <dbReference type="EMBL" id="PIK82201.1"/>
    </source>
</evidence>
<evidence type="ECO:0000313" key="2">
    <source>
        <dbReference type="Proteomes" id="UP000229713"/>
    </source>
</evidence>
<reference evidence="1 2" key="1">
    <citation type="submission" date="2017-07" db="EMBL/GenBank/DDBJ databases">
        <title>Raoultella ornithinolytica strain HH3 draft genome.</title>
        <authorList>
            <person name="Duceppe M.-O."/>
            <person name="Huang H."/>
            <person name="Phipps-Todd B."/>
        </authorList>
    </citation>
    <scope>NUCLEOTIDE SEQUENCE [LARGE SCALE GENOMIC DNA]</scope>
    <source>
        <strain evidence="1 2">HH3</strain>
    </source>
</reference>
<protein>
    <submittedName>
        <fullName evidence="1">Uncharacterized protein</fullName>
    </submittedName>
</protein>
<proteinExistence type="predicted"/>
<dbReference type="AlphaFoldDB" id="A0A855ETD2"/>
<accession>A0A855ETD2</accession>
<gene>
    <name evidence="1" type="ORF">CFY86_22905</name>
</gene>